<dbReference type="SUPFAM" id="SSF50494">
    <property type="entry name" value="Trypsin-like serine proteases"/>
    <property type="match status" value="1"/>
</dbReference>
<dbReference type="Pfam" id="PF00089">
    <property type="entry name" value="Trypsin"/>
    <property type="match status" value="1"/>
</dbReference>
<dbReference type="InterPro" id="IPR033116">
    <property type="entry name" value="TRYPSIN_SER"/>
</dbReference>
<dbReference type="GO" id="GO:0006508">
    <property type="term" value="P:proteolysis"/>
    <property type="evidence" value="ECO:0007669"/>
    <property type="project" value="InterPro"/>
</dbReference>
<dbReference type="InterPro" id="IPR043504">
    <property type="entry name" value="Peptidase_S1_PA_chymotrypsin"/>
</dbReference>
<dbReference type="GO" id="GO:0004252">
    <property type="term" value="F:serine-type endopeptidase activity"/>
    <property type="evidence" value="ECO:0007669"/>
    <property type="project" value="InterPro"/>
</dbReference>
<dbReference type="Gene3D" id="2.40.10.10">
    <property type="entry name" value="Trypsin-like serine proteases"/>
    <property type="match status" value="2"/>
</dbReference>
<reference evidence="4" key="1">
    <citation type="submission" date="2022-03" db="EMBL/GenBank/DDBJ databases">
        <authorList>
            <person name="Lindestad O."/>
        </authorList>
    </citation>
    <scope>NUCLEOTIDE SEQUENCE</scope>
</reference>
<dbReference type="SMART" id="SM00020">
    <property type="entry name" value="Tryp_SPc"/>
    <property type="match status" value="1"/>
</dbReference>
<accession>A0A8S4QQJ6</accession>
<evidence type="ECO:0000313" key="4">
    <source>
        <dbReference type="EMBL" id="CAH2217132.1"/>
    </source>
</evidence>
<dbReference type="InterPro" id="IPR001254">
    <property type="entry name" value="Trypsin_dom"/>
</dbReference>
<evidence type="ECO:0000259" key="3">
    <source>
        <dbReference type="PROSITE" id="PS50240"/>
    </source>
</evidence>
<dbReference type="Proteomes" id="UP000838756">
    <property type="component" value="Unassembled WGS sequence"/>
</dbReference>
<proteinExistence type="inferred from homology"/>
<keyword evidence="5" id="KW-1185">Reference proteome</keyword>
<gene>
    <name evidence="4" type="primary">jg22001</name>
    <name evidence="4" type="ORF">PAEG_LOCUS5050</name>
</gene>
<evidence type="ECO:0000256" key="2">
    <source>
        <dbReference type="ARBA" id="ARBA00024195"/>
    </source>
</evidence>
<organism evidence="4 5">
    <name type="scientific">Pararge aegeria aegeria</name>
    <dbReference type="NCBI Taxonomy" id="348720"/>
    <lineage>
        <taxon>Eukaryota</taxon>
        <taxon>Metazoa</taxon>
        <taxon>Ecdysozoa</taxon>
        <taxon>Arthropoda</taxon>
        <taxon>Hexapoda</taxon>
        <taxon>Insecta</taxon>
        <taxon>Pterygota</taxon>
        <taxon>Neoptera</taxon>
        <taxon>Endopterygota</taxon>
        <taxon>Lepidoptera</taxon>
        <taxon>Glossata</taxon>
        <taxon>Ditrysia</taxon>
        <taxon>Papilionoidea</taxon>
        <taxon>Nymphalidae</taxon>
        <taxon>Satyrinae</taxon>
        <taxon>Satyrini</taxon>
        <taxon>Parargina</taxon>
        <taxon>Pararge</taxon>
    </lineage>
</organism>
<sequence length="178" mass="20091">MKFYNYVCTSKFSVLRSRGFTYFRVFFSEFIRPACLPVPGREIEYDLIIAGWGETGSRARTDVLLTAELLENKTMCSGKFEGKNFVWMDKAMICAVGKKAHNKKHHADSCKGDSGGPLMALMSKIKCSYSIEGIVSRGPSNCGQGHPGIYTRVTHYLPWILENVWPDTKQQDPADIFF</sequence>
<dbReference type="AlphaFoldDB" id="A0A8S4QQJ6"/>
<evidence type="ECO:0000313" key="5">
    <source>
        <dbReference type="Proteomes" id="UP000838756"/>
    </source>
</evidence>
<dbReference type="PROSITE" id="PS50240">
    <property type="entry name" value="TRYPSIN_DOM"/>
    <property type="match status" value="1"/>
</dbReference>
<dbReference type="InterPro" id="IPR009003">
    <property type="entry name" value="Peptidase_S1_PA"/>
</dbReference>
<comment type="similarity">
    <text evidence="2">Belongs to the peptidase S1 family. CLIP subfamily.</text>
</comment>
<feature type="domain" description="Peptidase S1" evidence="3">
    <location>
        <begin position="1"/>
        <end position="165"/>
    </location>
</feature>
<dbReference type="OrthoDB" id="6339452at2759"/>
<name>A0A8S4QQJ6_9NEOP</name>
<dbReference type="EMBL" id="CAKXAJ010017751">
    <property type="protein sequence ID" value="CAH2217132.1"/>
    <property type="molecule type" value="Genomic_DNA"/>
</dbReference>
<dbReference type="InterPro" id="IPR051487">
    <property type="entry name" value="Ser/Thr_Proteases_Immune/Dev"/>
</dbReference>
<comment type="caution">
    <text evidence="4">The sequence shown here is derived from an EMBL/GenBank/DDBJ whole genome shotgun (WGS) entry which is preliminary data.</text>
</comment>
<evidence type="ECO:0000256" key="1">
    <source>
        <dbReference type="ARBA" id="ARBA00023157"/>
    </source>
</evidence>
<protein>
    <submittedName>
        <fullName evidence="4">Jg22001 protein</fullName>
    </submittedName>
</protein>
<keyword evidence="1" id="KW-1015">Disulfide bond</keyword>
<dbReference type="PROSITE" id="PS00135">
    <property type="entry name" value="TRYPSIN_SER"/>
    <property type="match status" value="1"/>
</dbReference>
<dbReference type="PANTHER" id="PTHR24256">
    <property type="entry name" value="TRYPTASE-RELATED"/>
    <property type="match status" value="1"/>
</dbReference>